<dbReference type="InterPro" id="IPR051466">
    <property type="entry name" value="D-amino_acid_metab_enzyme"/>
</dbReference>
<keyword evidence="3" id="KW-1185">Reference proteome</keyword>
<dbReference type="Proteomes" id="UP000289954">
    <property type="component" value="Unassembled WGS sequence"/>
</dbReference>
<dbReference type="PANTHER" id="PTHR28004">
    <property type="entry name" value="ZGC:162816-RELATED"/>
    <property type="match status" value="1"/>
</dbReference>
<evidence type="ECO:0000313" key="3">
    <source>
        <dbReference type="Proteomes" id="UP000289954"/>
    </source>
</evidence>
<dbReference type="GO" id="GO:0008721">
    <property type="term" value="F:D-serine ammonia-lyase activity"/>
    <property type="evidence" value="ECO:0007669"/>
    <property type="project" value="TreeGrafter"/>
</dbReference>
<feature type="domain" description="Alanine racemase N-terminal" evidence="1">
    <location>
        <begin position="2"/>
        <end position="244"/>
    </location>
</feature>
<evidence type="ECO:0000259" key="1">
    <source>
        <dbReference type="Pfam" id="PF01168"/>
    </source>
</evidence>
<dbReference type="AlphaFoldDB" id="A0A402DNQ2"/>
<name>A0A402DNQ2_9CELL</name>
<dbReference type="Gene3D" id="3.20.20.10">
    <property type="entry name" value="Alanine racemase"/>
    <property type="match status" value="1"/>
</dbReference>
<gene>
    <name evidence="2" type="ORF">CBZ_08060</name>
</gene>
<sequence>MDLDALEANAADLARRAGGTPVRIASKSVRVRHVLHDVLARPGFAGVMAYSVREAVWLAEQGVDDVLLGYPSVDTTALDALAADGRAAAAVTLMVDDVAQADLAAAAATRHRTTLRVCLDVDASLRLRLGPLSAHLGVRRSPVHSAADAAVLAAAVEARGPLVVRGVMFYEAQVAGLPDTSPAVRAVKKLSVADLAVRRAAVVEAVQDAVGHPLDLVNSGGSGSVESSAADGTVTEVTAGSGLFVPTLFDGYRSFAPRPAAFFGLDVVRVPGPGWATVFGGGYVASGPAVKTRLPRPVWPAGLALSGREGAGEVQTPLRLSSGADLRVGDRVWFRHAKAGEVMERFDTVHLVRGDRVEESVPTYRGEGRTFG</sequence>
<dbReference type="EMBL" id="BIMR01000042">
    <property type="protein sequence ID" value="GCE75750.1"/>
    <property type="molecule type" value="Genomic_DNA"/>
</dbReference>
<organism evidence="2 3">
    <name type="scientific">Cellulomonas biazotea</name>
    <dbReference type="NCBI Taxonomy" id="1709"/>
    <lineage>
        <taxon>Bacteria</taxon>
        <taxon>Bacillati</taxon>
        <taxon>Actinomycetota</taxon>
        <taxon>Actinomycetes</taxon>
        <taxon>Micrococcales</taxon>
        <taxon>Cellulomonadaceae</taxon>
        <taxon>Cellulomonas</taxon>
    </lineage>
</organism>
<dbReference type="InterPro" id="IPR001608">
    <property type="entry name" value="Ala_racemase_N"/>
</dbReference>
<protein>
    <submittedName>
        <fullName evidence="2">Alanine racemase</fullName>
    </submittedName>
</protein>
<reference evidence="2 3" key="1">
    <citation type="submission" date="2019-01" db="EMBL/GenBank/DDBJ databases">
        <title>Draft genome sequence of Cellulomonas takizawaensis strain TKZ-21.</title>
        <authorList>
            <person name="Yamamura H."/>
            <person name="Hayashi T."/>
            <person name="Hamada M."/>
            <person name="Serisawa Y."/>
            <person name="Matsuyama K."/>
            <person name="Nakagawa Y."/>
            <person name="Otoguro M."/>
            <person name="Yanagida F."/>
            <person name="Hayakawa M."/>
        </authorList>
    </citation>
    <scope>NUCLEOTIDE SEQUENCE [LARGE SCALE GENOMIC DNA]</scope>
    <source>
        <strain evidence="2 3">NBRC12680</strain>
    </source>
</reference>
<dbReference type="GO" id="GO:0036088">
    <property type="term" value="P:D-serine catabolic process"/>
    <property type="evidence" value="ECO:0007669"/>
    <property type="project" value="TreeGrafter"/>
</dbReference>
<dbReference type="SUPFAM" id="SSF51419">
    <property type="entry name" value="PLP-binding barrel"/>
    <property type="match status" value="1"/>
</dbReference>
<dbReference type="InterPro" id="IPR029066">
    <property type="entry name" value="PLP-binding_barrel"/>
</dbReference>
<evidence type="ECO:0000313" key="2">
    <source>
        <dbReference type="EMBL" id="GCE75750.1"/>
    </source>
</evidence>
<proteinExistence type="predicted"/>
<dbReference type="PANTHER" id="PTHR28004:SF2">
    <property type="entry name" value="D-SERINE DEHYDRATASE"/>
    <property type="match status" value="1"/>
</dbReference>
<comment type="caution">
    <text evidence="2">The sequence shown here is derived from an EMBL/GenBank/DDBJ whole genome shotgun (WGS) entry which is preliminary data.</text>
</comment>
<accession>A0A402DNQ2</accession>
<dbReference type="Pfam" id="PF01168">
    <property type="entry name" value="Ala_racemase_N"/>
    <property type="match status" value="1"/>
</dbReference>